<dbReference type="InterPro" id="IPR039261">
    <property type="entry name" value="FNR_nucleotide-bd"/>
</dbReference>
<keyword evidence="2" id="KW-0813">Transport</keyword>
<keyword evidence="7" id="KW-0408">Iron</keyword>
<evidence type="ECO:0000256" key="5">
    <source>
        <dbReference type="ARBA" id="ARBA00022982"/>
    </source>
</evidence>
<dbReference type="Pfam" id="PF00301">
    <property type="entry name" value="Rubredoxin"/>
    <property type="match status" value="1"/>
</dbReference>
<dbReference type="GO" id="GO:0005506">
    <property type="term" value="F:iron ion binding"/>
    <property type="evidence" value="ECO:0007669"/>
    <property type="project" value="InterPro"/>
</dbReference>
<dbReference type="SUPFAM" id="SSF57802">
    <property type="entry name" value="Rubredoxin-like"/>
    <property type="match status" value="1"/>
</dbReference>
<proteinExistence type="predicted"/>
<evidence type="ECO:0000259" key="10">
    <source>
        <dbReference type="PROSITE" id="PS50903"/>
    </source>
</evidence>
<keyword evidence="5" id="KW-0249">Electron transport</keyword>
<dbReference type="Gene3D" id="2.20.28.10">
    <property type="match status" value="1"/>
</dbReference>
<dbReference type="Gene3D" id="3.40.50.80">
    <property type="entry name" value="Nucleotide-binding domain of ferredoxin-NADP reductase (FNR) module"/>
    <property type="match status" value="1"/>
</dbReference>
<evidence type="ECO:0000256" key="3">
    <source>
        <dbReference type="ARBA" id="ARBA00022692"/>
    </source>
</evidence>
<dbReference type="InterPro" id="IPR024934">
    <property type="entry name" value="Rubredoxin-like_dom"/>
</dbReference>
<feature type="transmembrane region" description="Helical" evidence="9">
    <location>
        <begin position="145"/>
        <end position="163"/>
    </location>
</feature>
<dbReference type="AlphaFoldDB" id="K2FZ16"/>
<feature type="domain" description="Rubredoxin-like" evidence="10">
    <location>
        <begin position="198"/>
        <end position="249"/>
    </location>
</feature>
<evidence type="ECO:0000313" key="11">
    <source>
        <dbReference type="EMBL" id="EKE28163.1"/>
    </source>
</evidence>
<evidence type="ECO:0000256" key="4">
    <source>
        <dbReference type="ARBA" id="ARBA00022723"/>
    </source>
</evidence>
<evidence type="ECO:0000256" key="8">
    <source>
        <dbReference type="ARBA" id="ARBA00023136"/>
    </source>
</evidence>
<dbReference type="PANTHER" id="PTHR47627">
    <property type="entry name" value="RUBREDOXIN"/>
    <property type="match status" value="1"/>
</dbReference>
<dbReference type="PRINTS" id="PR00163">
    <property type="entry name" value="RUBREDOXIN"/>
</dbReference>
<feature type="transmembrane region" description="Helical" evidence="9">
    <location>
        <begin position="112"/>
        <end position="133"/>
    </location>
</feature>
<gene>
    <name evidence="11" type="ORF">ACD_3C00086G0007</name>
</gene>
<name>K2FZ16_9BACT</name>
<feature type="transmembrane region" description="Helical" evidence="9">
    <location>
        <begin position="7"/>
        <end position="26"/>
    </location>
</feature>
<dbReference type="InterPro" id="IPR013130">
    <property type="entry name" value="Fe3_Rdtase_TM_dom"/>
</dbReference>
<evidence type="ECO:0000256" key="9">
    <source>
        <dbReference type="SAM" id="Phobius"/>
    </source>
</evidence>
<dbReference type="Gene3D" id="2.40.30.10">
    <property type="entry name" value="Translation factors"/>
    <property type="match status" value="1"/>
</dbReference>
<dbReference type="InterPro" id="IPR024935">
    <property type="entry name" value="Rubredoxin_dom"/>
</dbReference>
<protein>
    <recommendedName>
        <fullName evidence="10">Rubredoxin-like domain-containing protein</fullName>
    </recommendedName>
</protein>
<reference evidence="11" key="1">
    <citation type="journal article" date="2012" name="Science">
        <title>Fermentation, hydrogen, and sulfur metabolism in multiple uncultivated bacterial phyla.</title>
        <authorList>
            <person name="Wrighton K.C."/>
            <person name="Thomas B.C."/>
            <person name="Sharon I."/>
            <person name="Miller C.S."/>
            <person name="Castelle C.J."/>
            <person name="VerBerkmoes N.C."/>
            <person name="Wilkins M.J."/>
            <person name="Hettich R.L."/>
            <person name="Lipton M.S."/>
            <person name="Williams K.H."/>
            <person name="Long P.E."/>
            <person name="Banfield J.F."/>
        </authorList>
    </citation>
    <scope>NUCLEOTIDE SEQUENCE [LARGE SCALE GENOMIC DNA]</scope>
</reference>
<accession>K2FZ16</accession>
<dbReference type="SUPFAM" id="SSF52343">
    <property type="entry name" value="Ferredoxin reductase-like, C-terminal NADP-linked domain"/>
    <property type="match status" value="1"/>
</dbReference>
<evidence type="ECO:0000256" key="1">
    <source>
        <dbReference type="ARBA" id="ARBA00004141"/>
    </source>
</evidence>
<organism evidence="11">
    <name type="scientific">uncultured bacterium</name>
    <name type="common">gcode 4</name>
    <dbReference type="NCBI Taxonomy" id="1234023"/>
    <lineage>
        <taxon>Bacteria</taxon>
        <taxon>environmental samples</taxon>
    </lineage>
</organism>
<evidence type="ECO:0000256" key="7">
    <source>
        <dbReference type="ARBA" id="ARBA00023004"/>
    </source>
</evidence>
<dbReference type="GO" id="GO:0009055">
    <property type="term" value="F:electron transfer activity"/>
    <property type="evidence" value="ECO:0007669"/>
    <property type="project" value="TreeGrafter"/>
</dbReference>
<dbReference type="Pfam" id="PF01794">
    <property type="entry name" value="Ferric_reduct"/>
    <property type="match status" value="1"/>
</dbReference>
<evidence type="ECO:0000256" key="6">
    <source>
        <dbReference type="ARBA" id="ARBA00022989"/>
    </source>
</evidence>
<keyword evidence="6 9" id="KW-1133">Transmembrane helix</keyword>
<comment type="subcellular location">
    <subcellularLocation>
        <location evidence="1">Membrane</location>
        <topology evidence="1">Multi-pass membrane protein</topology>
    </subcellularLocation>
</comment>
<feature type="transmembrane region" description="Helical" evidence="9">
    <location>
        <begin position="32"/>
        <end position="50"/>
    </location>
</feature>
<evidence type="ECO:0000256" key="2">
    <source>
        <dbReference type="ARBA" id="ARBA00022448"/>
    </source>
</evidence>
<keyword evidence="3 9" id="KW-0812">Transmembrane</keyword>
<keyword evidence="8 9" id="KW-0472">Membrane</keyword>
<dbReference type="InterPro" id="IPR050526">
    <property type="entry name" value="Rubredoxin_ET"/>
</dbReference>
<dbReference type="PANTHER" id="PTHR47627:SF1">
    <property type="entry name" value="RUBREDOXIN-1-RELATED"/>
    <property type="match status" value="1"/>
</dbReference>
<comment type="caution">
    <text evidence="11">The sequence shown here is derived from an EMBL/GenBank/DDBJ whole genome shotgun (WGS) entry which is preliminary data.</text>
</comment>
<feature type="transmembrane region" description="Helical" evidence="9">
    <location>
        <begin position="70"/>
        <end position="92"/>
    </location>
</feature>
<sequence>MNNYIKYIKLILLLSSLAFILVFISPRETFKQFGTVSWLLLVLVMIIRPLNDIFSRNKLLSFIIKFRRELGILVWVFSIAHAIWAFSEIMYWENLNSSIDVLRNSILWDYELNYLWGIIAFLISLPLLITSNSMATSILKTKWKILQRLSYFMFIFVGLHIFMIKWDTWPLYILWFWISIYIWAYIKNKRKLKKSSNSPRWLCVPCSYIYDESIWDIDGWIMSWTKFEDIPMDWRCPVCWVTKSDFILLEWEITTDESKIVSLKFLNTEVIELKLELKDDYTHASWQFLNFALEDLNWKFNRSYSIADKKWNVLMFLIKLKQNWRAWEIFKSLKAWDKIYHTWISWNFVLNNTLEPKVFIATWTWLAPIYSMLINTEEDVMKKLYFWVSKASDLFYTDELKQFKNLEINIFLSKEETKGYNYWRISLENIDFGGNCEFYICWNPWTTADISNNLLSRWFGKVYFEKFI</sequence>
<keyword evidence="4" id="KW-0479">Metal-binding</keyword>
<dbReference type="EMBL" id="AMFJ01000360">
    <property type="protein sequence ID" value="EKE28163.1"/>
    <property type="molecule type" value="Genomic_DNA"/>
</dbReference>
<dbReference type="CDD" id="cd00730">
    <property type="entry name" value="rubredoxin"/>
    <property type="match status" value="1"/>
</dbReference>
<dbReference type="GO" id="GO:0043448">
    <property type="term" value="P:alkane catabolic process"/>
    <property type="evidence" value="ECO:0007669"/>
    <property type="project" value="TreeGrafter"/>
</dbReference>
<feature type="transmembrane region" description="Helical" evidence="9">
    <location>
        <begin position="169"/>
        <end position="186"/>
    </location>
</feature>
<dbReference type="GO" id="GO:0016020">
    <property type="term" value="C:membrane"/>
    <property type="evidence" value="ECO:0007669"/>
    <property type="project" value="UniProtKB-SubCell"/>
</dbReference>
<dbReference type="PROSITE" id="PS50903">
    <property type="entry name" value="RUBREDOXIN_LIKE"/>
    <property type="match status" value="1"/>
</dbReference>